<proteinExistence type="predicted"/>
<dbReference type="Proteomes" id="UP001565368">
    <property type="component" value="Unassembled WGS sequence"/>
</dbReference>
<protein>
    <recommendedName>
        <fullName evidence="3">F-box domain-containing protein</fullName>
    </recommendedName>
</protein>
<dbReference type="GeneID" id="95988458"/>
<name>A0ABR3PTH4_9TREE</name>
<organism evidence="1 2">
    <name type="scientific">Vanrija albida</name>
    <dbReference type="NCBI Taxonomy" id="181172"/>
    <lineage>
        <taxon>Eukaryota</taxon>
        <taxon>Fungi</taxon>
        <taxon>Dikarya</taxon>
        <taxon>Basidiomycota</taxon>
        <taxon>Agaricomycotina</taxon>
        <taxon>Tremellomycetes</taxon>
        <taxon>Trichosporonales</taxon>
        <taxon>Trichosporonaceae</taxon>
        <taxon>Vanrija</taxon>
    </lineage>
</organism>
<reference evidence="1 2" key="1">
    <citation type="submission" date="2023-08" db="EMBL/GenBank/DDBJ databases">
        <title>Annotated Genome Sequence of Vanrija albida AlHP1.</title>
        <authorList>
            <person name="Herzog R."/>
        </authorList>
    </citation>
    <scope>NUCLEOTIDE SEQUENCE [LARGE SCALE GENOMIC DNA]</scope>
    <source>
        <strain evidence="1 2">AlHP1</strain>
    </source>
</reference>
<dbReference type="RefSeq" id="XP_069205689.1">
    <property type="nucleotide sequence ID" value="XM_069355848.1"/>
</dbReference>
<evidence type="ECO:0000313" key="1">
    <source>
        <dbReference type="EMBL" id="KAL1405745.1"/>
    </source>
</evidence>
<comment type="caution">
    <text evidence="1">The sequence shown here is derived from an EMBL/GenBank/DDBJ whole genome shotgun (WGS) entry which is preliminary data.</text>
</comment>
<keyword evidence="2" id="KW-1185">Reference proteome</keyword>
<sequence length="334" mass="37970">MWIDSQYYPDIFDRIVDYADTPTLVALRGTCKTVRARIDPYNFKHPIVSLNGRGVTVHARAGPPGILLPGSRQFCDDFGNVIADPASGEQALRILKHARVVDVYGHMCSRYRKWFDIHQPTVGVLRTFQARAQLVGWDYGAHKLVVFRSLLEQRDIVRDWLLITPNPNLRTLVLNITYDPRLNPCFPPNSRYRTQYPLKSVLEIVIIIKQTMAGGARLRSTGGTDRSLLLHSVIIFAAIHINATRKITIVGMELVDWRWFGATRPISPENILSNCRKMIQRTADDNLPLPPPYGSPFNGPPFQAAQYDSLLKFMTLREYRRTVGPTEFGINTRV</sequence>
<evidence type="ECO:0000313" key="2">
    <source>
        <dbReference type="Proteomes" id="UP001565368"/>
    </source>
</evidence>
<dbReference type="EMBL" id="JBBXJM010000006">
    <property type="protein sequence ID" value="KAL1405745.1"/>
    <property type="molecule type" value="Genomic_DNA"/>
</dbReference>
<evidence type="ECO:0008006" key="3">
    <source>
        <dbReference type="Google" id="ProtNLM"/>
    </source>
</evidence>
<accession>A0ABR3PTH4</accession>
<gene>
    <name evidence="1" type="ORF">Q8F55_007415</name>
</gene>